<reference evidence="2" key="1">
    <citation type="submission" date="2017-02" db="EMBL/GenBank/DDBJ databases">
        <authorList>
            <person name="Varghese N."/>
            <person name="Submissions S."/>
        </authorList>
    </citation>
    <scope>NUCLEOTIDE SEQUENCE [LARGE SCALE GENOMIC DNA]</scope>
    <source>
        <strain evidence="2">UM2</strain>
    </source>
</reference>
<dbReference type="EMBL" id="FUYM01000002">
    <property type="protein sequence ID" value="SKB35427.1"/>
    <property type="molecule type" value="Genomic_DNA"/>
</dbReference>
<accession>A0A1T5AKU5</accession>
<organism evidence="1 2">
    <name type="scientific">Rhizorhabdus histidinilytica</name>
    <dbReference type="NCBI Taxonomy" id="439228"/>
    <lineage>
        <taxon>Bacteria</taxon>
        <taxon>Pseudomonadati</taxon>
        <taxon>Pseudomonadota</taxon>
        <taxon>Alphaproteobacteria</taxon>
        <taxon>Sphingomonadales</taxon>
        <taxon>Sphingomonadaceae</taxon>
        <taxon>Rhizorhabdus</taxon>
    </lineage>
</organism>
<proteinExistence type="predicted"/>
<sequence length="329" mass="35907">MSSTDKALGLLFGSDIHHGRAHAGEAVPAGIGTTDVRLLQSGDRDRFIRLHIPVNFQRLKFKPSLANVGTVLNLVTDPDLNPLVLDHADKFLKPFKGRVINRPAAVLGSTRDKVATLLAGIDGLVVPPIARFRGRPALAAAAIAKAGIRFPAILRRTGHHDGRIEGLMADADAVMAVIDPGTTYYLTEFVDGRSAEGLFHKIRIFFFGDRAVVRHRLVSDHWNVHAPDRKRVLVHHPEHIETERRYVEGGIAAMPPEAQRVLAEVRARMPLDYFGIDFSILPDGRLLLFEANATMMFFPVVADPPFGYSAAVVAQGTAAFDAMLAGRGI</sequence>
<dbReference type="RefSeq" id="WP_079646765.1">
    <property type="nucleotide sequence ID" value="NZ_FUYM01000002.1"/>
</dbReference>
<dbReference type="SUPFAM" id="SSF56059">
    <property type="entry name" value="Glutathione synthetase ATP-binding domain-like"/>
    <property type="match status" value="1"/>
</dbReference>
<evidence type="ECO:0000313" key="1">
    <source>
        <dbReference type="EMBL" id="SKB35427.1"/>
    </source>
</evidence>
<gene>
    <name evidence="1" type="ORF">SAMN06295920_10249</name>
</gene>
<dbReference type="Proteomes" id="UP000189818">
    <property type="component" value="Unassembled WGS sequence"/>
</dbReference>
<evidence type="ECO:0008006" key="3">
    <source>
        <dbReference type="Google" id="ProtNLM"/>
    </source>
</evidence>
<protein>
    <recommendedName>
        <fullName evidence="3">ATP-grasp domain-containing protein</fullName>
    </recommendedName>
</protein>
<dbReference type="STRING" id="439228.SAMN06295920_10249"/>
<name>A0A1T5AKU5_9SPHN</name>
<dbReference type="AlphaFoldDB" id="A0A1T5AKU5"/>
<keyword evidence="2" id="KW-1185">Reference proteome</keyword>
<evidence type="ECO:0000313" key="2">
    <source>
        <dbReference type="Proteomes" id="UP000189818"/>
    </source>
</evidence>